<keyword evidence="2" id="KW-1133">Transmembrane helix</keyword>
<feature type="transmembrane region" description="Helical" evidence="2">
    <location>
        <begin position="70"/>
        <end position="92"/>
    </location>
</feature>
<evidence type="ECO:0000313" key="3">
    <source>
        <dbReference type="EMBL" id="GGN08294.1"/>
    </source>
</evidence>
<dbReference type="EMBL" id="BMNZ01000010">
    <property type="protein sequence ID" value="GGN08294.1"/>
    <property type="molecule type" value="Genomic_DNA"/>
</dbReference>
<keyword evidence="4" id="KW-1185">Reference proteome</keyword>
<feature type="transmembrane region" description="Helical" evidence="2">
    <location>
        <begin position="99"/>
        <end position="118"/>
    </location>
</feature>
<protein>
    <recommendedName>
        <fullName evidence="5">TIGR02234 family membrane protein</fullName>
    </recommendedName>
</protein>
<feature type="transmembrane region" description="Helical" evidence="2">
    <location>
        <begin position="140"/>
        <end position="165"/>
    </location>
</feature>
<organism evidence="3 4">
    <name type="scientific">Terrabacter tumescens</name>
    <dbReference type="NCBI Taxonomy" id="60443"/>
    <lineage>
        <taxon>Bacteria</taxon>
        <taxon>Bacillati</taxon>
        <taxon>Actinomycetota</taxon>
        <taxon>Actinomycetes</taxon>
        <taxon>Micrococcales</taxon>
        <taxon>Intrasporangiaceae</taxon>
        <taxon>Terrabacter</taxon>
    </lineage>
</organism>
<name>A0ABQ2IDY9_9MICO</name>
<keyword evidence="2" id="KW-0812">Transmembrane</keyword>
<evidence type="ECO:0000256" key="2">
    <source>
        <dbReference type="SAM" id="Phobius"/>
    </source>
</evidence>
<comment type="caution">
    <text evidence="3">The sequence shown here is derived from an EMBL/GenBank/DDBJ whole genome shotgun (WGS) entry which is preliminary data.</text>
</comment>
<proteinExistence type="predicted"/>
<evidence type="ECO:0008006" key="5">
    <source>
        <dbReference type="Google" id="ProtNLM"/>
    </source>
</evidence>
<accession>A0ABQ2IDY9</accession>
<evidence type="ECO:0000256" key="1">
    <source>
        <dbReference type="SAM" id="MobiDB-lite"/>
    </source>
</evidence>
<reference evidence="4" key="1">
    <citation type="journal article" date="2019" name="Int. J. Syst. Evol. Microbiol.">
        <title>The Global Catalogue of Microorganisms (GCM) 10K type strain sequencing project: providing services to taxonomists for standard genome sequencing and annotation.</title>
        <authorList>
            <consortium name="The Broad Institute Genomics Platform"/>
            <consortium name="The Broad Institute Genome Sequencing Center for Infectious Disease"/>
            <person name="Wu L."/>
            <person name="Ma J."/>
        </authorList>
    </citation>
    <scope>NUCLEOTIDE SEQUENCE [LARGE SCALE GENOMIC DNA]</scope>
    <source>
        <strain evidence="4">JCM 1365</strain>
    </source>
</reference>
<keyword evidence="2" id="KW-0472">Membrane</keyword>
<feature type="region of interest" description="Disordered" evidence="1">
    <location>
        <begin position="185"/>
        <end position="236"/>
    </location>
</feature>
<dbReference type="Proteomes" id="UP000623461">
    <property type="component" value="Unassembled WGS sequence"/>
</dbReference>
<gene>
    <name evidence="3" type="ORF">GCM10009721_40130</name>
</gene>
<sequence length="236" mass="24290">MRVATSALGGSGLLLAASTAVWPTRILAVRVPEVGDFTKGYEQSIWSWGRQFVYTSDGVPLDAFAQPDPVARLVLLVVVLLLAAAGVTAWLLRPGLEGRLLAAVGLALALATVAASVFERVSFDDRSLGLQPGLVDITTAAGWLEVAAAVLLALALALVVVPVALPGPANAASARVSAAAARLAGRRPTDPAEPASAAQPVARPVATWREGTSPGSTHTPSVGFRDDDEPPQRPRG</sequence>
<evidence type="ECO:0000313" key="4">
    <source>
        <dbReference type="Proteomes" id="UP000623461"/>
    </source>
</evidence>